<dbReference type="InterPro" id="IPR019127">
    <property type="entry name" value="Exosortase"/>
</dbReference>
<dbReference type="KEGG" id="mmb:Mmol_1793"/>
<sequence>MQINALARRYISIEMLEWWPVLLGLFVLLVPTVLGLANGVWQSDDQAHGPIVLVVVLFLTWQKRAVFYTNTAHPSRISLICGWLLLLFGLICYVIGRSQDILMLDIGSQIFVLSGILLITRGVSTLRALWFPLFFILFMIPLPGFFVDAVTLPMKIAVSIVAEHVLYWFDYPIARNGVVLQIGQYQLLVADACAGMHTLISLEALGLLYLSLVKHDSLFRNITLALLIIPISFAANVTRVIVLTLVTYYFGDAAGQGFVHGFAGLLLFVVALLLIMLVDSLLQYLSKWFGSTYLERSKGCMSQ</sequence>
<dbReference type="AlphaFoldDB" id="C6WXP8"/>
<dbReference type="NCBIfam" id="TIGR03113">
    <property type="entry name" value="exosort_XrtB"/>
    <property type="match status" value="1"/>
</dbReference>
<dbReference type="eggNOG" id="COG1269">
    <property type="taxonomic scope" value="Bacteria"/>
</dbReference>
<comment type="subcellular location">
    <subcellularLocation>
        <location evidence="1">Cell membrane</location>
        <topology evidence="1">Multi-pass membrane protein</topology>
    </subcellularLocation>
</comment>
<evidence type="ECO:0000313" key="9">
    <source>
        <dbReference type="EMBL" id="ACT48697.1"/>
    </source>
</evidence>
<evidence type="ECO:0000256" key="7">
    <source>
        <dbReference type="ARBA" id="ARBA00023136"/>
    </source>
</evidence>
<dbReference type="InterPro" id="IPR013426">
    <property type="entry name" value="EpsH-like"/>
</dbReference>
<dbReference type="GO" id="GO:0006508">
    <property type="term" value="P:proteolysis"/>
    <property type="evidence" value="ECO:0007669"/>
    <property type="project" value="UniProtKB-KW"/>
</dbReference>
<dbReference type="RefSeq" id="WP_015832732.1">
    <property type="nucleotide sequence ID" value="NC_012968.1"/>
</dbReference>
<dbReference type="InterPro" id="IPR026392">
    <property type="entry name" value="Exo/Archaeosortase_dom"/>
</dbReference>
<dbReference type="HOGENOM" id="CLU_065975_1_0_4"/>
<evidence type="ECO:0000313" key="10">
    <source>
        <dbReference type="Proteomes" id="UP000002742"/>
    </source>
</evidence>
<feature type="transmembrane region" description="Helical" evidence="8">
    <location>
        <begin position="102"/>
        <end position="119"/>
    </location>
</feature>
<feature type="transmembrane region" description="Helical" evidence="8">
    <location>
        <begin position="47"/>
        <end position="65"/>
    </location>
</feature>
<proteinExistence type="predicted"/>
<feature type="transmembrane region" description="Helical" evidence="8">
    <location>
        <begin position="257"/>
        <end position="278"/>
    </location>
</feature>
<feature type="transmembrane region" description="Helical" evidence="8">
    <location>
        <begin position="128"/>
        <end position="146"/>
    </location>
</feature>
<dbReference type="Proteomes" id="UP000002742">
    <property type="component" value="Chromosome"/>
</dbReference>
<feature type="transmembrane region" description="Helical" evidence="8">
    <location>
        <begin position="77"/>
        <end position="96"/>
    </location>
</feature>
<keyword evidence="5" id="KW-0378">Hydrolase</keyword>
<feature type="transmembrane region" description="Helical" evidence="8">
    <location>
        <begin position="21"/>
        <end position="41"/>
    </location>
</feature>
<evidence type="ECO:0000256" key="6">
    <source>
        <dbReference type="ARBA" id="ARBA00022989"/>
    </source>
</evidence>
<dbReference type="GO" id="GO:0005886">
    <property type="term" value="C:plasma membrane"/>
    <property type="evidence" value="ECO:0007669"/>
    <property type="project" value="UniProtKB-SubCell"/>
</dbReference>
<dbReference type="Pfam" id="PF09721">
    <property type="entry name" value="Exosortase_EpsH"/>
    <property type="match status" value="1"/>
</dbReference>
<name>C6WXP8_METML</name>
<evidence type="ECO:0000256" key="8">
    <source>
        <dbReference type="SAM" id="Phobius"/>
    </source>
</evidence>
<reference evidence="10" key="1">
    <citation type="submission" date="2009-07" db="EMBL/GenBank/DDBJ databases">
        <title>Complete sequence of Methylotenera mobilis JLW8.</title>
        <authorList>
            <consortium name="US DOE Joint Genome Institute"/>
            <person name="Lucas S."/>
            <person name="Copeland A."/>
            <person name="Lapidus A."/>
            <person name="Glavina del Rio T."/>
            <person name="Tice H."/>
            <person name="Bruce D."/>
            <person name="Goodwin L."/>
            <person name="Pitluck S."/>
            <person name="LaButti K.M."/>
            <person name="Clum A."/>
            <person name="Larimer F."/>
            <person name="Land M."/>
            <person name="Hauser L."/>
            <person name="Kyrpides N."/>
            <person name="Mikhailova N."/>
            <person name="Kayluzhnaya M."/>
            <person name="Chistoserdova L."/>
        </authorList>
    </citation>
    <scope>NUCLEOTIDE SEQUENCE [LARGE SCALE GENOMIC DNA]</scope>
    <source>
        <strain evidence="10">JLW8 / ATCC BAA-1282 / DSM 17540</strain>
    </source>
</reference>
<dbReference type="OrthoDB" id="597443at2"/>
<reference evidence="9 10" key="2">
    <citation type="journal article" date="2011" name="J. Bacteriol.">
        <title>Genomes of three methylotrophs from a single niche uncover genetic and metabolic divergence of Methylophilaceae.</title>
        <authorList>
            <person name="Lapidus A."/>
            <person name="Clum A."/>
            <person name="Labutti K."/>
            <person name="Kaluzhnaya M.G."/>
            <person name="Lim S."/>
            <person name="Beck D.A."/>
            <person name="Glavina Del Rio T."/>
            <person name="Nolan M."/>
            <person name="Mavromatis K."/>
            <person name="Huntemann M."/>
            <person name="Lucas S."/>
            <person name="Lidstrom M.E."/>
            <person name="Ivanova N."/>
            <person name="Chistoserdova L."/>
        </authorList>
    </citation>
    <scope>NUCLEOTIDE SEQUENCE [LARGE SCALE GENOMIC DNA]</scope>
    <source>
        <strain evidence="10">JLW8 / ATCC BAA-1282 / DSM 17540</strain>
    </source>
</reference>
<dbReference type="InterPro" id="IPR017544">
    <property type="entry name" value="Exosortase-2"/>
</dbReference>
<dbReference type="EMBL" id="CP001672">
    <property type="protein sequence ID" value="ACT48697.1"/>
    <property type="molecule type" value="Genomic_DNA"/>
</dbReference>
<keyword evidence="7 8" id="KW-0472">Membrane</keyword>
<gene>
    <name evidence="9" type="ordered locus">Mmol_1793</name>
</gene>
<evidence type="ECO:0000256" key="4">
    <source>
        <dbReference type="ARBA" id="ARBA00022692"/>
    </source>
</evidence>
<feature type="transmembrane region" description="Helical" evidence="8">
    <location>
        <begin position="224"/>
        <end position="251"/>
    </location>
</feature>
<dbReference type="STRING" id="583345.Mmol_1793"/>
<keyword evidence="2" id="KW-1003">Cell membrane</keyword>
<dbReference type="NCBIfam" id="TIGR04178">
    <property type="entry name" value="exo_archaeo"/>
    <property type="match status" value="1"/>
</dbReference>
<evidence type="ECO:0000256" key="3">
    <source>
        <dbReference type="ARBA" id="ARBA00022670"/>
    </source>
</evidence>
<protein>
    <submittedName>
        <fullName evidence="9">Exosortase 2</fullName>
    </submittedName>
</protein>
<evidence type="ECO:0000256" key="2">
    <source>
        <dbReference type="ARBA" id="ARBA00022475"/>
    </source>
</evidence>
<keyword evidence="4 8" id="KW-0812">Transmembrane</keyword>
<dbReference type="GO" id="GO:0008233">
    <property type="term" value="F:peptidase activity"/>
    <property type="evidence" value="ECO:0007669"/>
    <property type="project" value="UniProtKB-KW"/>
</dbReference>
<dbReference type="NCBIfam" id="TIGR02602">
    <property type="entry name" value="8TM_EpsH"/>
    <property type="match status" value="1"/>
</dbReference>
<evidence type="ECO:0000256" key="5">
    <source>
        <dbReference type="ARBA" id="ARBA00022801"/>
    </source>
</evidence>
<keyword evidence="10" id="KW-1185">Reference proteome</keyword>
<organism evidence="9 10">
    <name type="scientific">Methylotenera mobilis (strain JLW8 / ATCC BAA-1282 / DSM 17540)</name>
    <dbReference type="NCBI Taxonomy" id="583345"/>
    <lineage>
        <taxon>Bacteria</taxon>
        <taxon>Pseudomonadati</taxon>
        <taxon>Pseudomonadota</taxon>
        <taxon>Betaproteobacteria</taxon>
        <taxon>Nitrosomonadales</taxon>
        <taxon>Methylophilaceae</taxon>
        <taxon>Methylotenera</taxon>
    </lineage>
</organism>
<keyword evidence="3" id="KW-0645">Protease</keyword>
<evidence type="ECO:0000256" key="1">
    <source>
        <dbReference type="ARBA" id="ARBA00004651"/>
    </source>
</evidence>
<keyword evidence="6 8" id="KW-1133">Transmembrane helix</keyword>
<accession>C6WXP8</accession>
<feature type="transmembrane region" description="Helical" evidence="8">
    <location>
        <begin position="194"/>
        <end position="212"/>
    </location>
</feature>